<feature type="region of interest" description="Disordered" evidence="1">
    <location>
        <begin position="48"/>
        <end position="82"/>
    </location>
</feature>
<reference evidence="2" key="1">
    <citation type="submission" date="2018-11" db="EMBL/GenBank/DDBJ databases">
        <authorList>
            <consortium name="Pathogen Informatics"/>
        </authorList>
    </citation>
    <scope>NUCLEOTIDE SEQUENCE</scope>
</reference>
<gene>
    <name evidence="2" type="ORF">PXEA_LOCUS10749</name>
</gene>
<dbReference type="Proteomes" id="UP000784294">
    <property type="component" value="Unassembled WGS sequence"/>
</dbReference>
<protein>
    <submittedName>
        <fullName evidence="2">Uncharacterized protein</fullName>
    </submittedName>
</protein>
<sequence length="155" mass="17316">MCPCPSPCRSQVCLGRCTERLISVGCCATGRPAFEVWRCRVDVEPPNRLKRRGPAEGDNSPNYGTDRQARLGPSPSAPTTQQTLCWTGHKVPSRRQDCHVDRLIAYIHVPQIVRLTALKRLNTTALDECGHTRSARGDDFRCRQLSYSAGHGYQH</sequence>
<keyword evidence="3" id="KW-1185">Reference proteome</keyword>
<organism evidence="2 3">
    <name type="scientific">Protopolystoma xenopodis</name>
    <dbReference type="NCBI Taxonomy" id="117903"/>
    <lineage>
        <taxon>Eukaryota</taxon>
        <taxon>Metazoa</taxon>
        <taxon>Spiralia</taxon>
        <taxon>Lophotrochozoa</taxon>
        <taxon>Platyhelminthes</taxon>
        <taxon>Monogenea</taxon>
        <taxon>Polyopisthocotylea</taxon>
        <taxon>Polystomatidea</taxon>
        <taxon>Polystomatidae</taxon>
        <taxon>Protopolystoma</taxon>
    </lineage>
</organism>
<dbReference type="EMBL" id="CAAALY010032048">
    <property type="protein sequence ID" value="VEL17309.1"/>
    <property type="molecule type" value="Genomic_DNA"/>
</dbReference>
<name>A0A3S5CL40_9PLAT</name>
<accession>A0A3S5CL40</accession>
<evidence type="ECO:0000313" key="2">
    <source>
        <dbReference type="EMBL" id="VEL17309.1"/>
    </source>
</evidence>
<dbReference type="AlphaFoldDB" id="A0A3S5CL40"/>
<comment type="caution">
    <text evidence="2">The sequence shown here is derived from an EMBL/GenBank/DDBJ whole genome shotgun (WGS) entry which is preliminary data.</text>
</comment>
<evidence type="ECO:0000313" key="3">
    <source>
        <dbReference type="Proteomes" id="UP000784294"/>
    </source>
</evidence>
<proteinExistence type="predicted"/>
<evidence type="ECO:0000256" key="1">
    <source>
        <dbReference type="SAM" id="MobiDB-lite"/>
    </source>
</evidence>